<keyword evidence="2" id="KW-1185">Reference proteome</keyword>
<dbReference type="OrthoDB" id="77416at2759"/>
<name>A0A1V9ZFB5_9STRA</name>
<dbReference type="AlphaFoldDB" id="A0A1V9ZFB5"/>
<protein>
    <submittedName>
        <fullName evidence="1">Uncharacterized protein</fullName>
    </submittedName>
</protein>
<reference evidence="1 2" key="1">
    <citation type="journal article" date="2014" name="Genome Biol. Evol.">
        <title>The secreted proteins of Achlya hypogyna and Thraustotheca clavata identify the ancestral oomycete secretome and reveal gene acquisitions by horizontal gene transfer.</title>
        <authorList>
            <person name="Misner I."/>
            <person name="Blouin N."/>
            <person name="Leonard G."/>
            <person name="Richards T.A."/>
            <person name="Lane C.E."/>
        </authorList>
    </citation>
    <scope>NUCLEOTIDE SEQUENCE [LARGE SCALE GENOMIC DNA]</scope>
    <source>
        <strain evidence="1 2">ATCC 34112</strain>
    </source>
</reference>
<dbReference type="Proteomes" id="UP000243217">
    <property type="component" value="Unassembled WGS sequence"/>
</dbReference>
<accession>A0A1V9ZFB5</accession>
<proteinExistence type="predicted"/>
<sequence length="164" mass="19401">MNNAILCVLTSSDLFQCITSFQYGIVENLQPIYRTKGLWTITFSPRDFIAMHCGPFGKKREALLQCIIWDRSDLVIDFFRCFPTYAQDDYRFKEIVDAALILNRLDLFMILFQHRPMYECTPRVFLQAALRGHKLEHVQHIIAGKRRKRNEAYNERNVHLKNLD</sequence>
<comment type="caution">
    <text evidence="1">The sequence shown here is derived from an EMBL/GenBank/DDBJ whole genome shotgun (WGS) entry which is preliminary data.</text>
</comment>
<evidence type="ECO:0000313" key="2">
    <source>
        <dbReference type="Proteomes" id="UP000243217"/>
    </source>
</evidence>
<organism evidence="1 2">
    <name type="scientific">Thraustotheca clavata</name>
    <dbReference type="NCBI Taxonomy" id="74557"/>
    <lineage>
        <taxon>Eukaryota</taxon>
        <taxon>Sar</taxon>
        <taxon>Stramenopiles</taxon>
        <taxon>Oomycota</taxon>
        <taxon>Saprolegniomycetes</taxon>
        <taxon>Saprolegniales</taxon>
        <taxon>Achlyaceae</taxon>
        <taxon>Thraustotheca</taxon>
    </lineage>
</organism>
<evidence type="ECO:0000313" key="1">
    <source>
        <dbReference type="EMBL" id="OQR96673.1"/>
    </source>
</evidence>
<dbReference type="EMBL" id="JNBS01001955">
    <property type="protein sequence ID" value="OQR96673.1"/>
    <property type="molecule type" value="Genomic_DNA"/>
</dbReference>
<gene>
    <name evidence="1" type="ORF">THRCLA_21988</name>
</gene>